<dbReference type="GO" id="GO:0015421">
    <property type="term" value="F:ABC-type oligopeptide transporter activity"/>
    <property type="evidence" value="ECO:0007669"/>
    <property type="project" value="TreeGrafter"/>
</dbReference>
<accession>A0A0M2V691</accession>
<keyword evidence="11" id="KW-1185">Reference proteome</keyword>
<evidence type="ECO:0000256" key="1">
    <source>
        <dbReference type="ARBA" id="ARBA00004651"/>
    </source>
</evidence>
<dbReference type="InterPro" id="IPR027417">
    <property type="entry name" value="P-loop_NTPase"/>
</dbReference>
<dbReference type="SUPFAM" id="SSF90123">
    <property type="entry name" value="ABC transporter transmembrane region"/>
    <property type="match status" value="1"/>
</dbReference>
<evidence type="ECO:0000256" key="6">
    <source>
        <dbReference type="ARBA" id="ARBA00023136"/>
    </source>
</evidence>
<feature type="transmembrane region" description="Helical" evidence="7">
    <location>
        <begin position="21"/>
        <end position="39"/>
    </location>
</feature>
<dbReference type="STRING" id="336831.WG68_07970"/>
<dbReference type="PROSITE" id="PS50929">
    <property type="entry name" value="ABC_TM1F"/>
    <property type="match status" value="1"/>
</dbReference>
<organism evidence="10 11">
    <name type="scientific">Arsukibacterium ikkense</name>
    <dbReference type="NCBI Taxonomy" id="336831"/>
    <lineage>
        <taxon>Bacteria</taxon>
        <taxon>Pseudomonadati</taxon>
        <taxon>Pseudomonadota</taxon>
        <taxon>Gammaproteobacteria</taxon>
        <taxon>Chromatiales</taxon>
        <taxon>Chromatiaceae</taxon>
        <taxon>Arsukibacterium</taxon>
    </lineage>
</organism>
<evidence type="ECO:0000259" key="9">
    <source>
        <dbReference type="PROSITE" id="PS50929"/>
    </source>
</evidence>
<gene>
    <name evidence="10" type="ORF">WG68_07970</name>
</gene>
<feature type="transmembrane region" description="Helical" evidence="7">
    <location>
        <begin position="59"/>
        <end position="79"/>
    </location>
</feature>
<dbReference type="PROSITE" id="PS50893">
    <property type="entry name" value="ABC_TRANSPORTER_2"/>
    <property type="match status" value="1"/>
</dbReference>
<dbReference type="PANTHER" id="PTHR43394">
    <property type="entry name" value="ATP-DEPENDENT PERMEASE MDL1, MITOCHONDRIAL"/>
    <property type="match status" value="1"/>
</dbReference>
<dbReference type="Gene3D" id="3.40.50.300">
    <property type="entry name" value="P-loop containing nucleotide triphosphate hydrolases"/>
    <property type="match status" value="1"/>
</dbReference>
<dbReference type="InterPro" id="IPR003593">
    <property type="entry name" value="AAA+_ATPase"/>
</dbReference>
<dbReference type="GO" id="GO:0016887">
    <property type="term" value="F:ATP hydrolysis activity"/>
    <property type="evidence" value="ECO:0007669"/>
    <property type="project" value="InterPro"/>
</dbReference>
<dbReference type="GO" id="GO:0005524">
    <property type="term" value="F:ATP binding"/>
    <property type="evidence" value="ECO:0007669"/>
    <property type="project" value="UniProtKB-KW"/>
</dbReference>
<sequence length="534" mass="58978">MIISKANVRQLRTLLAPHRGSFSLLLILAAIQALVFSAADPLTIKFLIDAITDANLQLFAILAAVVILVATAGRLLMYASALIRKRLKNAFQEALTIELSGVFYQHAYQRLAQRGRGYYISRLHDEPKQLSSVIDTLEALVSSIFICITGLAVAIWISWQITLALIVIVPVLWFFSNKYSRKIAKSTKAFQETEAEFKSILSGIIDSYKYVRQFSLQHTAAGALKQGLHSPLSADFNQVRFSARYQTLSGVFLAYAELAVIVVAGFKVIMGLITIGSLFALTRAFGMIIQAVQQLSTLVPKLAILDAQLDRLAEFRAEAERQQNVTPANTAATALVAFQQVSFGYQQPILNNLSLQISPKERILLAGGNGTGKSTIAHLIAGYLQPHSGQLYRPHPDNISALLYPFGVLPGSFGQNVQYLQQQGVCAEKISNLLERLDLNNCLETAPADMSEGQRKRCQIALCLLKSAELYILDEPLANIDDESKNTICQLIVEYTSHASLLMIMHEGKRFASVFNRTIQLEHLTEPQLLRQTG</sequence>
<dbReference type="SMART" id="SM00382">
    <property type="entry name" value="AAA"/>
    <property type="match status" value="1"/>
</dbReference>
<dbReference type="EMBL" id="LAHO01000006">
    <property type="protein sequence ID" value="KKO45934.1"/>
    <property type="molecule type" value="Genomic_DNA"/>
</dbReference>
<dbReference type="Proteomes" id="UP000034228">
    <property type="component" value="Unassembled WGS sequence"/>
</dbReference>
<evidence type="ECO:0000313" key="10">
    <source>
        <dbReference type="EMBL" id="KKO45934.1"/>
    </source>
</evidence>
<dbReference type="InterPro" id="IPR039421">
    <property type="entry name" value="Type_1_exporter"/>
</dbReference>
<evidence type="ECO:0000259" key="8">
    <source>
        <dbReference type="PROSITE" id="PS50893"/>
    </source>
</evidence>
<reference evidence="10 11" key="1">
    <citation type="submission" date="2015-03" db="EMBL/GenBank/DDBJ databases">
        <title>Draft genome sequences of two protease-producing strains of Arsukibacterium isolated from two cold and alkaline environments.</title>
        <authorList>
            <person name="Lylloff J.E."/>
            <person name="Skov L.B."/>
            <person name="Jepsen M."/>
            <person name="Hallin P.F."/>
            <person name="Sorensen S.J."/>
            <person name="Stougaard P."/>
            <person name="Glaring M.A."/>
        </authorList>
    </citation>
    <scope>NUCLEOTIDE SEQUENCE [LARGE SCALE GENOMIC DNA]</scope>
    <source>
        <strain evidence="10 11">GCM72</strain>
    </source>
</reference>
<feature type="transmembrane region" description="Helical" evidence="7">
    <location>
        <begin position="130"/>
        <end position="151"/>
    </location>
</feature>
<dbReference type="GO" id="GO:0005886">
    <property type="term" value="C:plasma membrane"/>
    <property type="evidence" value="ECO:0007669"/>
    <property type="project" value="UniProtKB-SubCell"/>
</dbReference>
<dbReference type="InterPro" id="IPR011527">
    <property type="entry name" value="ABC1_TM_dom"/>
</dbReference>
<comment type="caution">
    <text evidence="10">The sequence shown here is derived from an EMBL/GenBank/DDBJ whole genome shotgun (WGS) entry which is preliminary data.</text>
</comment>
<feature type="transmembrane region" description="Helical" evidence="7">
    <location>
        <begin position="247"/>
        <end position="266"/>
    </location>
</feature>
<feature type="domain" description="ABC transmembrane type-1" evidence="9">
    <location>
        <begin position="24"/>
        <end position="303"/>
    </location>
</feature>
<feature type="domain" description="ABC transporter" evidence="8">
    <location>
        <begin position="320"/>
        <end position="532"/>
    </location>
</feature>
<evidence type="ECO:0000256" key="2">
    <source>
        <dbReference type="ARBA" id="ARBA00022692"/>
    </source>
</evidence>
<dbReference type="Gene3D" id="1.20.1560.10">
    <property type="entry name" value="ABC transporter type 1, transmembrane domain"/>
    <property type="match status" value="1"/>
</dbReference>
<dbReference type="AlphaFoldDB" id="A0A0M2V691"/>
<proteinExistence type="predicted"/>
<dbReference type="PATRIC" id="fig|336831.14.peg.808"/>
<keyword evidence="5 7" id="KW-1133">Transmembrane helix</keyword>
<dbReference type="Pfam" id="PF00005">
    <property type="entry name" value="ABC_tran"/>
    <property type="match status" value="1"/>
</dbReference>
<keyword evidence="6 7" id="KW-0472">Membrane</keyword>
<evidence type="ECO:0000256" key="4">
    <source>
        <dbReference type="ARBA" id="ARBA00022840"/>
    </source>
</evidence>
<feature type="transmembrane region" description="Helical" evidence="7">
    <location>
        <begin position="157"/>
        <end position="175"/>
    </location>
</feature>
<keyword evidence="4" id="KW-0067">ATP-binding</keyword>
<evidence type="ECO:0008006" key="12">
    <source>
        <dbReference type="Google" id="ProtNLM"/>
    </source>
</evidence>
<name>A0A0M2V691_9GAMM</name>
<keyword evidence="3" id="KW-0547">Nucleotide-binding</keyword>
<evidence type="ECO:0000313" key="11">
    <source>
        <dbReference type="Proteomes" id="UP000034228"/>
    </source>
</evidence>
<dbReference type="SUPFAM" id="SSF52540">
    <property type="entry name" value="P-loop containing nucleoside triphosphate hydrolases"/>
    <property type="match status" value="1"/>
</dbReference>
<dbReference type="PANTHER" id="PTHR43394:SF1">
    <property type="entry name" value="ATP-BINDING CASSETTE SUB-FAMILY B MEMBER 10, MITOCHONDRIAL"/>
    <property type="match status" value="1"/>
</dbReference>
<comment type="subcellular location">
    <subcellularLocation>
        <location evidence="1">Cell membrane</location>
        <topology evidence="1">Multi-pass membrane protein</topology>
    </subcellularLocation>
</comment>
<evidence type="ECO:0000256" key="5">
    <source>
        <dbReference type="ARBA" id="ARBA00022989"/>
    </source>
</evidence>
<dbReference type="CDD" id="cd07346">
    <property type="entry name" value="ABC_6TM_exporters"/>
    <property type="match status" value="1"/>
</dbReference>
<evidence type="ECO:0000256" key="7">
    <source>
        <dbReference type="SAM" id="Phobius"/>
    </source>
</evidence>
<dbReference type="Pfam" id="PF00664">
    <property type="entry name" value="ABC_membrane"/>
    <property type="match status" value="1"/>
</dbReference>
<dbReference type="RefSeq" id="WP_046557137.1">
    <property type="nucleotide sequence ID" value="NZ_LAHO01000006.1"/>
</dbReference>
<evidence type="ECO:0000256" key="3">
    <source>
        <dbReference type="ARBA" id="ARBA00022741"/>
    </source>
</evidence>
<keyword evidence="2 7" id="KW-0812">Transmembrane</keyword>
<protein>
    <recommendedName>
        <fullName evidence="12">ABC transporter ATP-binding protein</fullName>
    </recommendedName>
</protein>
<dbReference type="InterPro" id="IPR036640">
    <property type="entry name" value="ABC1_TM_sf"/>
</dbReference>
<dbReference type="InterPro" id="IPR003439">
    <property type="entry name" value="ABC_transporter-like_ATP-bd"/>
</dbReference>